<dbReference type="InterPro" id="IPR027417">
    <property type="entry name" value="P-loop_NTPase"/>
</dbReference>
<dbReference type="EMBL" id="QJNU01000330">
    <property type="protein sequence ID" value="RYP02127.1"/>
    <property type="molecule type" value="Genomic_DNA"/>
</dbReference>
<sequence length="839" mass="93051">MPTPPASAIKGHSPPVAIEQVKEMIQNIHGAVQSLKPLHRTFWEQFFEPDPIEQLENLIQDTYEAVESLKPLQPVTAFSSATVEQAKEMVQKPGATNPRQLPPTLVCDRFNLSEVPSSPCGPTPPNSSTDSPVKTPISEPENCLCLEYSEEGEPKAKFASGSETQKPVAFATTNADEPSQLPPSIRQPTQHTPASLGIPEQPVFATSYTIDGPADPKGHQPSVLPRSTVTKSEDKGFDSKGLDQPLAEMNETARDQEDQDNTDPPTPRLVEDATPSLAAQSDAAGSKGLDPPLNSIEGTRSSLDKGTIFAERLVSAVKQLIVAKAPTKPSATPEMAPTNKREPKAGRASRLEFKRVDEVWDERTYKYQIVESEPEVDDLDKYVFIVRDRVEKKTQDTTSYIDIKSPFLGDILVQACREIRSVSLASISPSTGTKYLHLETRYMNWDGKVLGESTTGIKIPIFRGAKRIDHLNAYPLQYHSERERVTRELIKCGRTFISLAGTHYRQYKGRAFFIGDEGEIVPLHVEGRTMVDVISFQEQNPRHPCPRVHRMKPTSSVTSSCDPTTPADVDPTQLEESDLLTSSPTVLGFCLSSKRFLEFAVANISEISWSPASFDDVKIPENQNEPIWALVDTYLKGGHNDTFNDLVSGKGHGINFLLYGPPGVGKTLTAETIAETSKAPLYTIASRWKAILLLDEADVFLARRSDNAHLNALVSVFLRELEQYNGILFLTTNRVQSFDEAMISRVHLAWKYEPLRREARKAVLQYFLAQAETKQGHPALQSDKIDDLSEKKLNGREAMAEDQNTVVKETHLDSAISAREQFYYEFHGAASVASLDHYN</sequence>
<feature type="region of interest" description="Disordered" evidence="1">
    <location>
        <begin position="328"/>
        <end position="348"/>
    </location>
</feature>
<reference evidence="4 5" key="1">
    <citation type="submission" date="2018-06" db="EMBL/GenBank/DDBJ databases">
        <title>Complete Genomes of Monosporascus.</title>
        <authorList>
            <person name="Robinson A.J."/>
            <person name="Natvig D.O."/>
        </authorList>
    </citation>
    <scope>NUCLEOTIDE SEQUENCE [LARGE SCALE GENOMIC DNA]</scope>
    <source>
        <strain evidence="4 5">CBS 110550</strain>
    </source>
</reference>
<keyword evidence="5" id="KW-1185">Reference proteome</keyword>
<feature type="compositionally biased region" description="Polar residues" evidence="1">
    <location>
        <begin position="161"/>
        <end position="177"/>
    </location>
</feature>
<evidence type="ECO:0000313" key="4">
    <source>
        <dbReference type="EMBL" id="RYP02127.1"/>
    </source>
</evidence>
<organism evidence="4 5">
    <name type="scientific">Monosporascus ibericus</name>
    <dbReference type="NCBI Taxonomy" id="155417"/>
    <lineage>
        <taxon>Eukaryota</taxon>
        <taxon>Fungi</taxon>
        <taxon>Dikarya</taxon>
        <taxon>Ascomycota</taxon>
        <taxon>Pezizomycotina</taxon>
        <taxon>Sordariomycetes</taxon>
        <taxon>Xylariomycetidae</taxon>
        <taxon>Xylariales</taxon>
        <taxon>Xylariales incertae sedis</taxon>
        <taxon>Monosporascus</taxon>
    </lineage>
</organism>
<accession>A0A4Q4TA88</accession>
<dbReference type="STRING" id="155417.A0A4Q4TA88"/>
<dbReference type="PANTHER" id="PTHR46411:SF3">
    <property type="entry name" value="AAA+ ATPASE DOMAIN-CONTAINING PROTEIN"/>
    <property type="match status" value="1"/>
</dbReference>
<feature type="compositionally biased region" description="Basic and acidic residues" evidence="1">
    <location>
        <begin position="339"/>
        <end position="348"/>
    </location>
</feature>
<dbReference type="SUPFAM" id="SSF52540">
    <property type="entry name" value="P-loop containing nucleoside triphosphate hydrolases"/>
    <property type="match status" value="1"/>
</dbReference>
<dbReference type="GO" id="GO:0016887">
    <property type="term" value="F:ATP hydrolysis activity"/>
    <property type="evidence" value="ECO:0007669"/>
    <property type="project" value="InterPro"/>
</dbReference>
<feature type="compositionally biased region" description="Polar residues" evidence="1">
    <location>
        <begin position="553"/>
        <end position="563"/>
    </location>
</feature>
<feature type="domain" description="ATPase AAA-type core" evidence="2">
    <location>
        <begin position="689"/>
        <end position="746"/>
    </location>
</feature>
<feature type="domain" description="DUF7025" evidence="3">
    <location>
        <begin position="417"/>
        <end position="480"/>
    </location>
</feature>
<proteinExistence type="predicted"/>
<dbReference type="PANTHER" id="PTHR46411">
    <property type="entry name" value="FAMILY ATPASE, PUTATIVE-RELATED"/>
    <property type="match status" value="1"/>
</dbReference>
<feature type="domain" description="ATPase AAA-type core" evidence="2">
    <location>
        <begin position="657"/>
        <end position="685"/>
    </location>
</feature>
<evidence type="ECO:0008006" key="6">
    <source>
        <dbReference type="Google" id="ProtNLM"/>
    </source>
</evidence>
<dbReference type="Gene3D" id="3.40.50.300">
    <property type="entry name" value="P-loop containing nucleotide triphosphate hydrolases"/>
    <property type="match status" value="2"/>
</dbReference>
<gene>
    <name evidence="4" type="ORF">DL764_005962</name>
</gene>
<evidence type="ECO:0000313" key="5">
    <source>
        <dbReference type="Proteomes" id="UP000293360"/>
    </source>
</evidence>
<feature type="region of interest" description="Disordered" evidence="1">
    <location>
        <begin position="115"/>
        <end position="137"/>
    </location>
</feature>
<name>A0A4Q4TA88_9PEZI</name>
<evidence type="ECO:0000256" key="1">
    <source>
        <dbReference type="SAM" id="MobiDB-lite"/>
    </source>
</evidence>
<evidence type="ECO:0000259" key="3">
    <source>
        <dbReference type="Pfam" id="PF22942"/>
    </source>
</evidence>
<dbReference type="Proteomes" id="UP000293360">
    <property type="component" value="Unassembled WGS sequence"/>
</dbReference>
<feature type="region of interest" description="Disordered" evidence="1">
    <location>
        <begin position="542"/>
        <end position="571"/>
    </location>
</feature>
<dbReference type="Pfam" id="PF22942">
    <property type="entry name" value="DUF7025"/>
    <property type="match status" value="1"/>
</dbReference>
<dbReference type="GO" id="GO:0005524">
    <property type="term" value="F:ATP binding"/>
    <property type="evidence" value="ECO:0007669"/>
    <property type="project" value="InterPro"/>
</dbReference>
<feature type="compositionally biased region" description="Basic and acidic residues" evidence="1">
    <location>
        <begin position="231"/>
        <end position="241"/>
    </location>
</feature>
<dbReference type="OrthoDB" id="10042665at2759"/>
<dbReference type="InterPro" id="IPR054289">
    <property type="entry name" value="DUF7025"/>
</dbReference>
<dbReference type="InterPro" id="IPR003959">
    <property type="entry name" value="ATPase_AAA_core"/>
</dbReference>
<dbReference type="CDD" id="cd19481">
    <property type="entry name" value="RecA-like_protease"/>
    <property type="match status" value="1"/>
</dbReference>
<feature type="region of interest" description="Disordered" evidence="1">
    <location>
        <begin position="154"/>
        <end position="300"/>
    </location>
</feature>
<comment type="caution">
    <text evidence="4">The sequence shown here is derived from an EMBL/GenBank/DDBJ whole genome shotgun (WGS) entry which is preliminary data.</text>
</comment>
<dbReference type="Pfam" id="PF00004">
    <property type="entry name" value="AAA"/>
    <property type="match status" value="2"/>
</dbReference>
<evidence type="ECO:0000259" key="2">
    <source>
        <dbReference type="Pfam" id="PF00004"/>
    </source>
</evidence>
<dbReference type="AlphaFoldDB" id="A0A4Q4TA88"/>
<protein>
    <recommendedName>
        <fullName evidence="6">AAA+ ATPase domain-containing protein</fullName>
    </recommendedName>
</protein>